<accession>A0ABT4CNU0</accession>
<evidence type="ECO:0000256" key="6">
    <source>
        <dbReference type="ARBA" id="ARBA00022989"/>
    </source>
</evidence>
<comment type="similarity">
    <text evidence="2">Belongs to the autoinducer-2 exporter (AI-2E) (TC 2.A.86) family.</text>
</comment>
<evidence type="ECO:0000256" key="2">
    <source>
        <dbReference type="ARBA" id="ARBA00009773"/>
    </source>
</evidence>
<feature type="transmembrane region" description="Helical" evidence="8">
    <location>
        <begin position="320"/>
        <end position="350"/>
    </location>
</feature>
<evidence type="ECO:0000256" key="4">
    <source>
        <dbReference type="ARBA" id="ARBA00022475"/>
    </source>
</evidence>
<dbReference type="EMBL" id="JAPQES010000002">
    <property type="protein sequence ID" value="MCY6370729.1"/>
    <property type="molecule type" value="Genomic_DNA"/>
</dbReference>
<feature type="transmembrane region" description="Helical" evidence="8">
    <location>
        <begin position="221"/>
        <end position="245"/>
    </location>
</feature>
<dbReference type="RefSeq" id="WP_268049557.1">
    <property type="nucleotide sequence ID" value="NZ_JAPQES010000002.1"/>
</dbReference>
<feature type="transmembrane region" description="Helical" evidence="8">
    <location>
        <begin position="265"/>
        <end position="285"/>
    </location>
</feature>
<evidence type="ECO:0000256" key="8">
    <source>
        <dbReference type="SAM" id="Phobius"/>
    </source>
</evidence>
<keyword evidence="6 8" id="KW-1133">Transmembrane helix</keyword>
<dbReference type="PANTHER" id="PTHR21716">
    <property type="entry name" value="TRANSMEMBRANE PROTEIN"/>
    <property type="match status" value="1"/>
</dbReference>
<comment type="caution">
    <text evidence="9">The sequence shown here is derived from an EMBL/GenBank/DDBJ whole genome shotgun (WGS) entry which is preliminary data.</text>
</comment>
<keyword evidence="10" id="KW-1185">Reference proteome</keyword>
<comment type="subcellular location">
    <subcellularLocation>
        <location evidence="1">Cell membrane</location>
        <topology evidence="1">Multi-pass membrane protein</topology>
    </subcellularLocation>
</comment>
<keyword evidence="5 8" id="KW-0812">Transmembrane</keyword>
<keyword evidence="7 8" id="KW-0472">Membrane</keyword>
<feature type="transmembrane region" description="Helical" evidence="8">
    <location>
        <begin position="290"/>
        <end position="308"/>
    </location>
</feature>
<evidence type="ECO:0000256" key="3">
    <source>
        <dbReference type="ARBA" id="ARBA00022448"/>
    </source>
</evidence>
<feature type="transmembrane region" description="Helical" evidence="8">
    <location>
        <begin position="7"/>
        <end position="26"/>
    </location>
</feature>
<dbReference type="PANTHER" id="PTHR21716:SF53">
    <property type="entry name" value="PERMEASE PERM-RELATED"/>
    <property type="match status" value="1"/>
</dbReference>
<organism evidence="9 10">
    <name type="scientific">Clostridium ganghwense</name>
    <dbReference type="NCBI Taxonomy" id="312089"/>
    <lineage>
        <taxon>Bacteria</taxon>
        <taxon>Bacillati</taxon>
        <taxon>Bacillota</taxon>
        <taxon>Clostridia</taxon>
        <taxon>Eubacteriales</taxon>
        <taxon>Clostridiaceae</taxon>
        <taxon>Clostridium</taxon>
    </lineage>
</organism>
<evidence type="ECO:0000313" key="10">
    <source>
        <dbReference type="Proteomes" id="UP001079657"/>
    </source>
</evidence>
<feature type="transmembrane region" description="Helical" evidence="8">
    <location>
        <begin position="76"/>
        <end position="94"/>
    </location>
</feature>
<gene>
    <name evidence="9" type="ORF">OXH55_08805</name>
</gene>
<dbReference type="Proteomes" id="UP001079657">
    <property type="component" value="Unassembled WGS sequence"/>
</dbReference>
<dbReference type="Pfam" id="PF01594">
    <property type="entry name" value="AI-2E_transport"/>
    <property type="match status" value="1"/>
</dbReference>
<feature type="transmembrane region" description="Helical" evidence="8">
    <location>
        <begin position="32"/>
        <end position="56"/>
    </location>
</feature>
<name>A0ABT4CNU0_9CLOT</name>
<proteinExistence type="inferred from homology"/>
<evidence type="ECO:0000256" key="5">
    <source>
        <dbReference type="ARBA" id="ARBA00022692"/>
    </source>
</evidence>
<protein>
    <submittedName>
        <fullName evidence="9">AI-2E family transporter</fullName>
    </submittedName>
</protein>
<sequence>MLYNKKIPYINLIFAVVVSFVLIKIIDNYDSVFSVIDNLIAILSPFIFAFIIAYILNPLMSFLERKFKLKRSLSMALTYALIISLIAVFTTILLPKIAANLADLLKNIPEFSRQTQAWITNFVSKTKLLNNISSTDFLKNKNITSVIPKITNMLMISLDTILAKTISFTTSLINMIFGFIISIYILYDKEVFIKTIKKFTYIVLKRRNGERLVKLLKNIHYMLSLYIGTKAIDSSIIAIICFVGITFLNSPYTWLIAPIVGITNMIPYFGPFIGMIIAFVINVFFNPMRAVKVLIFLFFLQQFDAWYLDPKLIGGKVGLSPFLIIFAVTIGGKLFGVTGMLLAVPTMAVIKIYIDKYLKNHTEVDCENS</sequence>
<reference evidence="9" key="1">
    <citation type="submission" date="2022-12" db="EMBL/GenBank/DDBJ databases">
        <authorList>
            <person name="Wang J."/>
        </authorList>
    </citation>
    <scope>NUCLEOTIDE SEQUENCE</scope>
    <source>
        <strain evidence="9">HY-42-06</strain>
    </source>
</reference>
<evidence type="ECO:0000313" key="9">
    <source>
        <dbReference type="EMBL" id="MCY6370729.1"/>
    </source>
</evidence>
<keyword evidence="4" id="KW-1003">Cell membrane</keyword>
<evidence type="ECO:0000256" key="1">
    <source>
        <dbReference type="ARBA" id="ARBA00004651"/>
    </source>
</evidence>
<evidence type="ECO:0000256" key="7">
    <source>
        <dbReference type="ARBA" id="ARBA00023136"/>
    </source>
</evidence>
<dbReference type="InterPro" id="IPR002549">
    <property type="entry name" value="AI-2E-like"/>
</dbReference>
<feature type="transmembrane region" description="Helical" evidence="8">
    <location>
        <begin position="161"/>
        <end position="187"/>
    </location>
</feature>
<keyword evidence="3" id="KW-0813">Transport</keyword>